<feature type="domain" description="HTH lacI-type" evidence="4">
    <location>
        <begin position="5"/>
        <end position="59"/>
    </location>
</feature>
<evidence type="ECO:0000313" key="6">
    <source>
        <dbReference type="Proteomes" id="UP000076023"/>
    </source>
</evidence>
<name>A0A146G8I7_TERSA</name>
<dbReference type="EMBL" id="BDCO01000002">
    <property type="protein sequence ID" value="GAT33622.1"/>
    <property type="molecule type" value="Genomic_DNA"/>
</dbReference>
<dbReference type="PROSITE" id="PS50932">
    <property type="entry name" value="HTH_LACI_2"/>
    <property type="match status" value="1"/>
</dbReference>
<evidence type="ECO:0000256" key="3">
    <source>
        <dbReference type="ARBA" id="ARBA00023163"/>
    </source>
</evidence>
<dbReference type="AlphaFoldDB" id="A0A146G8I7"/>
<dbReference type="InterPro" id="IPR010982">
    <property type="entry name" value="Lambda_DNA-bd_dom_sf"/>
</dbReference>
<dbReference type="Gene3D" id="1.10.260.40">
    <property type="entry name" value="lambda repressor-like DNA-binding domains"/>
    <property type="match status" value="1"/>
</dbReference>
<dbReference type="CDD" id="cd01392">
    <property type="entry name" value="HTH_LacI"/>
    <property type="match status" value="1"/>
</dbReference>
<dbReference type="STRING" id="690879.TSACC_22039"/>
<evidence type="ECO:0000256" key="1">
    <source>
        <dbReference type="ARBA" id="ARBA00023015"/>
    </source>
</evidence>
<dbReference type="GO" id="GO:0003700">
    <property type="term" value="F:DNA-binding transcription factor activity"/>
    <property type="evidence" value="ECO:0007669"/>
    <property type="project" value="TreeGrafter"/>
</dbReference>
<evidence type="ECO:0000259" key="4">
    <source>
        <dbReference type="PROSITE" id="PS50932"/>
    </source>
</evidence>
<reference evidence="6" key="1">
    <citation type="journal article" date="2017" name="Genome Announc.">
        <title>Draft Genome Sequence of Terrimicrobium sacchariphilum NM-5T, a Facultative Anaerobic Soil Bacterium of the Class Spartobacteria.</title>
        <authorList>
            <person name="Qiu Y.L."/>
            <person name="Tourlousse D.M."/>
            <person name="Matsuura N."/>
            <person name="Ohashi A."/>
            <person name="Sekiguchi Y."/>
        </authorList>
    </citation>
    <scope>NUCLEOTIDE SEQUENCE [LARGE SCALE GENOMIC DNA]</scope>
    <source>
        <strain evidence="6">NM-5</strain>
    </source>
</reference>
<gene>
    <name evidence="5" type="ORF">TSACC_22039</name>
</gene>
<sequence>MSDTPTLATIARLLGVTPITVSRALRGQPGVGEEIRGKVRKAAAELGYRPDYFAAAMAGRRLGGKTVGGAIACLVGHQNADPRGRYEHYELVFGGMRERCAEMGFSLDTFWVFDPGMSTSRLHQILQARGIEGCVLMSLSPNEMAFPWERYCLVQAAANTMHAEVDYSAIDYYNATHSALTRMRARLRDEIALVLPPDLNSALRERIVGAYHAFHASTGSRHTRNMVLSAVSARRQRKRLGAALCWGCEEAKLVLDSLMVPSGRVASLHLLHRDVEYPGMLIPYRELGAVAVDLLWKKMRERRYGITEECRGLVIEGKWEGTVAA</sequence>
<dbReference type="InterPro" id="IPR028082">
    <property type="entry name" value="Peripla_BP_I"/>
</dbReference>
<dbReference type="SUPFAM" id="SSF53822">
    <property type="entry name" value="Periplasmic binding protein-like I"/>
    <property type="match status" value="1"/>
</dbReference>
<comment type="caution">
    <text evidence="5">The sequence shown here is derived from an EMBL/GenBank/DDBJ whole genome shotgun (WGS) entry which is preliminary data.</text>
</comment>
<evidence type="ECO:0000256" key="2">
    <source>
        <dbReference type="ARBA" id="ARBA00023125"/>
    </source>
</evidence>
<dbReference type="RefSeq" id="WP_075079335.1">
    <property type="nucleotide sequence ID" value="NZ_BDCO01000002.1"/>
</dbReference>
<dbReference type="InParanoid" id="A0A146G8I7"/>
<dbReference type="SUPFAM" id="SSF47413">
    <property type="entry name" value="lambda repressor-like DNA-binding domains"/>
    <property type="match status" value="1"/>
</dbReference>
<dbReference type="PANTHER" id="PTHR30146">
    <property type="entry name" value="LACI-RELATED TRANSCRIPTIONAL REPRESSOR"/>
    <property type="match status" value="1"/>
</dbReference>
<keyword evidence="6" id="KW-1185">Reference proteome</keyword>
<keyword evidence="1" id="KW-0805">Transcription regulation</keyword>
<dbReference type="InterPro" id="IPR000843">
    <property type="entry name" value="HTH_LacI"/>
</dbReference>
<accession>A0A146G8I7</accession>
<keyword evidence="2 5" id="KW-0238">DNA-binding</keyword>
<organism evidence="5 6">
    <name type="scientific">Terrimicrobium sacchariphilum</name>
    <dbReference type="NCBI Taxonomy" id="690879"/>
    <lineage>
        <taxon>Bacteria</taxon>
        <taxon>Pseudomonadati</taxon>
        <taxon>Verrucomicrobiota</taxon>
        <taxon>Terrimicrobiia</taxon>
        <taxon>Terrimicrobiales</taxon>
        <taxon>Terrimicrobiaceae</taxon>
        <taxon>Terrimicrobium</taxon>
    </lineage>
</organism>
<dbReference type="SMART" id="SM00354">
    <property type="entry name" value="HTH_LACI"/>
    <property type="match status" value="1"/>
</dbReference>
<keyword evidence="3" id="KW-0804">Transcription</keyword>
<dbReference type="OrthoDB" id="667031at2"/>
<proteinExistence type="predicted"/>
<protein>
    <submittedName>
        <fullName evidence="5">DNA-binding transcriptional regulator, LacI/PurR family</fullName>
    </submittedName>
</protein>
<dbReference type="Pfam" id="PF00356">
    <property type="entry name" value="LacI"/>
    <property type="match status" value="1"/>
</dbReference>
<dbReference type="PANTHER" id="PTHR30146:SF109">
    <property type="entry name" value="HTH-TYPE TRANSCRIPTIONAL REGULATOR GALS"/>
    <property type="match status" value="1"/>
</dbReference>
<evidence type="ECO:0000313" key="5">
    <source>
        <dbReference type="EMBL" id="GAT33622.1"/>
    </source>
</evidence>
<dbReference type="Proteomes" id="UP000076023">
    <property type="component" value="Unassembled WGS sequence"/>
</dbReference>
<dbReference type="GO" id="GO:0000976">
    <property type="term" value="F:transcription cis-regulatory region binding"/>
    <property type="evidence" value="ECO:0007669"/>
    <property type="project" value="TreeGrafter"/>
</dbReference>